<gene>
    <name evidence="3" type="ORF">PCE31106_02107</name>
</gene>
<dbReference type="CDD" id="cd17470">
    <property type="entry name" value="T3SS_Flik_C"/>
    <property type="match status" value="1"/>
</dbReference>
<evidence type="ECO:0000313" key="3">
    <source>
        <dbReference type="EMBL" id="VVE00740.1"/>
    </source>
</evidence>
<dbReference type="Gene3D" id="3.30.750.140">
    <property type="match status" value="1"/>
</dbReference>
<evidence type="ECO:0000256" key="1">
    <source>
        <dbReference type="SAM" id="MobiDB-lite"/>
    </source>
</evidence>
<dbReference type="Proteomes" id="UP000384354">
    <property type="component" value="Unassembled WGS sequence"/>
</dbReference>
<dbReference type="OrthoDB" id="8942541at2"/>
<reference evidence="3 4" key="1">
    <citation type="submission" date="2019-08" db="EMBL/GenBank/DDBJ databases">
        <authorList>
            <person name="Peeters C."/>
        </authorList>
    </citation>
    <scope>NUCLEOTIDE SEQUENCE [LARGE SCALE GENOMIC DNA]</scope>
    <source>
        <strain evidence="3 4">LMG 31106</strain>
    </source>
</reference>
<dbReference type="Pfam" id="PF02120">
    <property type="entry name" value="Flg_hook"/>
    <property type="match status" value="1"/>
</dbReference>
<feature type="compositionally biased region" description="Basic and acidic residues" evidence="1">
    <location>
        <begin position="393"/>
        <end position="404"/>
    </location>
</feature>
<evidence type="ECO:0000313" key="4">
    <source>
        <dbReference type="Proteomes" id="UP000384354"/>
    </source>
</evidence>
<sequence>MIVDPVRLTTFTRADPLSKVAHGALPADSAQAVSAPQDSMASHDFSASLVRLSTQGLDPDAAAGESDTGWTVSSGASDTALGQGMDVRVGAAVASAMPLAGPDPQNAVDTNGTPDTEPDDAGMAREVTVLAPTMPVNPVMPVMSVTTAAVTFDAGEPAYMPLDTYASRGESLDDAAASHLATMLAAREHRMQGAVGSAQPSERGNGAIDTSTSMSATASAARVGAPMSPPPVGSLPAAMTNDDGLAHAPRVAFSPTLSGSAVATEAITATGISGLTSLATVSGGTLGGALAASDGAGVSRTLFERVQSMMENGVQEARMRLMPAELGEIGIVVRKSPMQLSVSLQVARPEVLSLVQGTVGLLRDMLSQRHAGDVHVSIASLPQHGGDGASGNARDRHARDDRAGDASPGLALGAAGRNDEAFRL</sequence>
<dbReference type="AlphaFoldDB" id="A0A5E4UQT5"/>
<keyword evidence="3" id="KW-0966">Cell projection</keyword>
<dbReference type="EMBL" id="CABPSL010000006">
    <property type="protein sequence ID" value="VVE00740.1"/>
    <property type="molecule type" value="Genomic_DNA"/>
</dbReference>
<feature type="region of interest" description="Disordered" evidence="1">
    <location>
        <begin position="58"/>
        <end position="77"/>
    </location>
</feature>
<organism evidence="3 4">
    <name type="scientific">Pandoraea cepalis</name>
    <dbReference type="NCBI Taxonomy" id="2508294"/>
    <lineage>
        <taxon>Bacteria</taxon>
        <taxon>Pseudomonadati</taxon>
        <taxon>Pseudomonadota</taxon>
        <taxon>Betaproteobacteria</taxon>
        <taxon>Burkholderiales</taxon>
        <taxon>Burkholderiaceae</taxon>
        <taxon>Pandoraea</taxon>
    </lineage>
</organism>
<proteinExistence type="predicted"/>
<accession>A0A5E4UQT5</accession>
<keyword evidence="3" id="KW-0282">Flagellum</keyword>
<feature type="region of interest" description="Disordered" evidence="1">
    <location>
        <begin position="97"/>
        <end position="119"/>
    </location>
</feature>
<feature type="region of interest" description="Disordered" evidence="1">
    <location>
        <begin position="379"/>
        <end position="424"/>
    </location>
</feature>
<name>A0A5E4UQT5_9BURK</name>
<protein>
    <submittedName>
        <fullName evidence="3">Flagellar hook-length control protein</fullName>
    </submittedName>
</protein>
<evidence type="ECO:0000259" key="2">
    <source>
        <dbReference type="Pfam" id="PF02120"/>
    </source>
</evidence>
<feature type="domain" description="Flagellar hook-length control protein-like C-terminal" evidence="2">
    <location>
        <begin position="304"/>
        <end position="380"/>
    </location>
</feature>
<dbReference type="InterPro" id="IPR038610">
    <property type="entry name" value="FliK-like_C_sf"/>
</dbReference>
<dbReference type="InterPro" id="IPR021136">
    <property type="entry name" value="Flagellar_hook_control-like_C"/>
</dbReference>
<keyword evidence="3" id="KW-0969">Cilium</keyword>
<feature type="compositionally biased region" description="Polar residues" evidence="1">
    <location>
        <begin position="68"/>
        <end position="77"/>
    </location>
</feature>
<dbReference type="RefSeq" id="WP_150563224.1">
    <property type="nucleotide sequence ID" value="NZ_CABPSL010000006.1"/>
</dbReference>